<evidence type="ECO:0000313" key="5">
    <source>
        <dbReference type="EMBL" id="KAK3384976.1"/>
    </source>
</evidence>
<name>A0AAE0NNU9_9PEZI</name>
<comment type="caution">
    <text evidence="5">The sequence shown here is derived from an EMBL/GenBank/DDBJ whole genome shotgun (WGS) entry which is preliminary data.</text>
</comment>
<accession>A0AAE0NNU9</accession>
<dbReference type="Proteomes" id="UP001285441">
    <property type="component" value="Unassembled WGS sequence"/>
</dbReference>
<proteinExistence type="inferred from homology"/>
<keyword evidence="3" id="KW-0853">WD repeat</keyword>
<evidence type="ECO:0000313" key="6">
    <source>
        <dbReference type="Proteomes" id="UP001285441"/>
    </source>
</evidence>
<dbReference type="PANTHER" id="PTHR10241">
    <property type="entry name" value="LETHAL 2 GIANT LARVAE PROTEIN"/>
    <property type="match status" value="1"/>
</dbReference>
<reference evidence="5" key="2">
    <citation type="submission" date="2023-06" db="EMBL/GenBank/DDBJ databases">
        <authorList>
            <consortium name="Lawrence Berkeley National Laboratory"/>
            <person name="Haridas S."/>
            <person name="Hensen N."/>
            <person name="Bonometti L."/>
            <person name="Westerberg I."/>
            <person name="Brannstrom I.O."/>
            <person name="Guillou S."/>
            <person name="Cros-Aarteil S."/>
            <person name="Calhoun S."/>
            <person name="Kuo A."/>
            <person name="Mondo S."/>
            <person name="Pangilinan J."/>
            <person name="Riley R."/>
            <person name="LaButti K."/>
            <person name="Andreopoulos B."/>
            <person name="Lipzen A."/>
            <person name="Chen C."/>
            <person name="Yanf M."/>
            <person name="Daum C."/>
            <person name="Ng V."/>
            <person name="Clum A."/>
            <person name="Steindorff A."/>
            <person name="Ohm R."/>
            <person name="Martin F."/>
            <person name="Silar P."/>
            <person name="Natvig D."/>
            <person name="Lalanne C."/>
            <person name="Gautier V."/>
            <person name="Ament-velasquez S.L."/>
            <person name="Kruys A."/>
            <person name="Hutchinson M.I."/>
            <person name="Powell A.J."/>
            <person name="Barry K."/>
            <person name="Miller A.N."/>
            <person name="Grigoriev I.V."/>
            <person name="Debuchy R."/>
            <person name="Gladieux P."/>
            <person name="Thoren M.H."/>
            <person name="Johannesson H."/>
        </authorList>
    </citation>
    <scope>NUCLEOTIDE SEQUENCE</scope>
    <source>
        <strain evidence="5">CBS 232.78</strain>
    </source>
</reference>
<dbReference type="InterPro" id="IPR036322">
    <property type="entry name" value="WD40_repeat_dom_sf"/>
</dbReference>
<dbReference type="GO" id="GO:0045159">
    <property type="term" value="F:myosin II binding"/>
    <property type="evidence" value="ECO:0007669"/>
    <property type="project" value="TreeGrafter"/>
</dbReference>
<dbReference type="FunFam" id="2.130.10.10:FF:000848">
    <property type="entry name" value="SNARE-dependent exocytosis protein (Sro7), putative"/>
    <property type="match status" value="1"/>
</dbReference>
<dbReference type="GO" id="GO:0006893">
    <property type="term" value="P:Golgi to plasma membrane transport"/>
    <property type="evidence" value="ECO:0007669"/>
    <property type="project" value="TreeGrafter"/>
</dbReference>
<keyword evidence="6" id="KW-1185">Reference proteome</keyword>
<evidence type="ECO:0000256" key="2">
    <source>
        <dbReference type="ARBA" id="ARBA00022483"/>
    </source>
</evidence>
<keyword evidence="2" id="KW-0268">Exocytosis</keyword>
<dbReference type="Pfam" id="PF08596">
    <property type="entry name" value="Lgl_C"/>
    <property type="match status" value="1"/>
</dbReference>
<feature type="domain" description="Lethal giant larvae (Lgl)-like C-terminal" evidence="4">
    <location>
        <begin position="509"/>
        <end position="894"/>
    </location>
</feature>
<dbReference type="Gene3D" id="2.130.10.10">
    <property type="entry name" value="YVTN repeat-like/Quinoprotein amine dehydrogenase"/>
    <property type="match status" value="2"/>
</dbReference>
<dbReference type="GO" id="GO:0019905">
    <property type="term" value="F:syntaxin binding"/>
    <property type="evidence" value="ECO:0007669"/>
    <property type="project" value="TreeGrafter"/>
</dbReference>
<dbReference type="GO" id="GO:0005737">
    <property type="term" value="C:cytoplasm"/>
    <property type="evidence" value="ECO:0007669"/>
    <property type="project" value="TreeGrafter"/>
</dbReference>
<reference evidence="5" key="1">
    <citation type="journal article" date="2023" name="Mol. Phylogenet. Evol.">
        <title>Genome-scale phylogeny and comparative genomics of the fungal order Sordariales.</title>
        <authorList>
            <person name="Hensen N."/>
            <person name="Bonometti L."/>
            <person name="Westerberg I."/>
            <person name="Brannstrom I.O."/>
            <person name="Guillou S."/>
            <person name="Cros-Aarteil S."/>
            <person name="Calhoun S."/>
            <person name="Haridas S."/>
            <person name="Kuo A."/>
            <person name="Mondo S."/>
            <person name="Pangilinan J."/>
            <person name="Riley R."/>
            <person name="LaButti K."/>
            <person name="Andreopoulos B."/>
            <person name="Lipzen A."/>
            <person name="Chen C."/>
            <person name="Yan M."/>
            <person name="Daum C."/>
            <person name="Ng V."/>
            <person name="Clum A."/>
            <person name="Steindorff A."/>
            <person name="Ohm R.A."/>
            <person name="Martin F."/>
            <person name="Silar P."/>
            <person name="Natvig D.O."/>
            <person name="Lalanne C."/>
            <person name="Gautier V."/>
            <person name="Ament-Velasquez S.L."/>
            <person name="Kruys A."/>
            <person name="Hutchinson M.I."/>
            <person name="Powell A.J."/>
            <person name="Barry K."/>
            <person name="Miller A.N."/>
            <person name="Grigoriev I.V."/>
            <person name="Debuchy R."/>
            <person name="Gladieux P."/>
            <person name="Hiltunen Thoren M."/>
            <person name="Johannesson H."/>
        </authorList>
    </citation>
    <scope>NUCLEOTIDE SEQUENCE</scope>
    <source>
        <strain evidence="5">CBS 232.78</strain>
    </source>
</reference>
<dbReference type="SUPFAM" id="SSF101908">
    <property type="entry name" value="Putative isomerase YbhE"/>
    <property type="match status" value="1"/>
</dbReference>
<dbReference type="GO" id="GO:0006887">
    <property type="term" value="P:exocytosis"/>
    <property type="evidence" value="ECO:0007669"/>
    <property type="project" value="UniProtKB-KW"/>
</dbReference>
<dbReference type="SUPFAM" id="SSF50978">
    <property type="entry name" value="WD40 repeat-like"/>
    <property type="match status" value="2"/>
</dbReference>
<evidence type="ECO:0000259" key="4">
    <source>
        <dbReference type="Pfam" id="PF08596"/>
    </source>
</evidence>
<organism evidence="5 6">
    <name type="scientific">Podospora didyma</name>
    <dbReference type="NCBI Taxonomy" id="330526"/>
    <lineage>
        <taxon>Eukaryota</taxon>
        <taxon>Fungi</taxon>
        <taxon>Dikarya</taxon>
        <taxon>Ascomycota</taxon>
        <taxon>Pezizomycotina</taxon>
        <taxon>Sordariomycetes</taxon>
        <taxon>Sordariomycetidae</taxon>
        <taxon>Sordariales</taxon>
        <taxon>Podosporaceae</taxon>
        <taxon>Podospora</taxon>
    </lineage>
</organism>
<dbReference type="Pfam" id="PF00400">
    <property type="entry name" value="WD40"/>
    <property type="match status" value="1"/>
</dbReference>
<dbReference type="EMBL" id="JAULSW010000004">
    <property type="protein sequence ID" value="KAK3384976.1"/>
    <property type="molecule type" value="Genomic_DNA"/>
</dbReference>
<evidence type="ECO:0000256" key="3">
    <source>
        <dbReference type="PROSITE-ProRule" id="PRU00221"/>
    </source>
</evidence>
<dbReference type="AlphaFoldDB" id="A0AAE0NNU9"/>
<dbReference type="PANTHER" id="PTHR10241:SF25">
    <property type="entry name" value="TOMOSYN, ISOFORM C"/>
    <property type="match status" value="1"/>
</dbReference>
<comment type="similarity">
    <text evidence="1">Belongs to the WD repeat L(2)GL family.</text>
</comment>
<dbReference type="CDD" id="cd15873">
    <property type="entry name" value="R-SNARE_STXBP5_6"/>
    <property type="match status" value="1"/>
</dbReference>
<feature type="repeat" description="WD" evidence="3">
    <location>
        <begin position="228"/>
        <end position="269"/>
    </location>
</feature>
<dbReference type="InterPro" id="IPR001680">
    <property type="entry name" value="WD40_rpt"/>
</dbReference>
<gene>
    <name evidence="5" type="ORF">B0H63DRAFT_175571</name>
</gene>
<dbReference type="GO" id="GO:0005886">
    <property type="term" value="C:plasma membrane"/>
    <property type="evidence" value="ECO:0007669"/>
    <property type="project" value="TreeGrafter"/>
</dbReference>
<protein>
    <submittedName>
        <fullName evidence="5">Lethal giant larvae like, C-terminal-domain-containing protein</fullName>
    </submittedName>
</protein>
<evidence type="ECO:0000256" key="1">
    <source>
        <dbReference type="ARBA" id="ARBA00008070"/>
    </source>
</evidence>
<dbReference type="InterPro" id="IPR015943">
    <property type="entry name" value="WD40/YVTN_repeat-like_dom_sf"/>
</dbReference>
<dbReference type="InterPro" id="IPR013905">
    <property type="entry name" value="Lgl_C_dom"/>
</dbReference>
<sequence length="977" mass="106288">MAAFLRGKQAGVQKDLSAAIIPGVFNPDEQSRFGINSQISCLAYDPVQSLLAVGTNESKFGPGKICVFGRQRIQKFFVPPRPVSIRQIEFVANRLITIDSRNELMLWDLDTAAVLAKYTYPRVACMTTDPMLDWAFVGSQSGDIHAYDLDRERPSSFRIPNFWREREPMAISVGLVGIQLHPTDIGKLLIAYTHGAVIYSFKQNMPTKFFEYQLPPGAPGGNSDSAAKAARKPKLTQAVWHPSGTFILTAHEDGSLVFWDPKDGRMIAARSLYKTKVNERTSQPSKPISVAPFVKIVWCCKQNNPDDTGLLIAGGRAADDPESGLAFLELGQTPVYATSSWDILTNHFEAKRRLTLPTPPGATVANFCMIPRSTPHFAGAQDPIAVIAMISSGELVTLSFPSGYPISPTNMLHPSLSFVHPFVQKVAVSTLPRERWLGMIEQRKQGAPILEGGAAAPRPSHRYDGRNIIQVAHADSMVRIWDVGFDDQIDNPELLQVDVARALSRFEDVDITALSMAETAGEFAVGTKTGEVVVYRWGSNKYYGRDEPKPAAPNPGGITDISSRAEPSLREGLQPLVLYEMMQGPIVAISVSNIGFVAVGSELGLFSIIDMRGPSVLYQGWTSEFAKEEKKSLFKSHSKSATIKDWPVVIEFGVMTLEGDSYSSISCFVGTHLGRIATFKLLPSGQGYSVQLVGVTSMSDQVIALCPMNVDTGLPAFANGQVVGSLREGHQVNGVLVAVTQSEVRIFKPATAKGASKSFDDQLCDAASVTECLRYGFALVAVFGDRTARAYSLPGLKELGRSTLSMLDPSRTISAIVTKTGEVFGWTGPSEIAVVSVWGTGKGLENTLDTMVNPELLMPPRPTISNLQWISGTQYVSPTDLDLLIGGPDRPPSKRMMAAAAGEQARSGGARARSSEPQGWGEYLTQQLNERTEKLNIVSDAMNNLQETSANWADDVNKYVKTQKRSMLLGGLKKSIL</sequence>
<dbReference type="PROSITE" id="PS50082">
    <property type="entry name" value="WD_REPEATS_2"/>
    <property type="match status" value="1"/>
</dbReference>
<dbReference type="GO" id="GO:0005096">
    <property type="term" value="F:GTPase activator activity"/>
    <property type="evidence" value="ECO:0007669"/>
    <property type="project" value="TreeGrafter"/>
</dbReference>